<evidence type="ECO:0000256" key="10">
    <source>
        <dbReference type="SAM" id="MobiDB-lite"/>
    </source>
</evidence>
<evidence type="ECO:0000256" key="4">
    <source>
        <dbReference type="ARBA" id="ARBA00022475"/>
    </source>
</evidence>
<comment type="subcellular location">
    <subcellularLocation>
        <location evidence="1">Cell inner membrane</location>
        <topology evidence="1">Single-pass membrane protein</topology>
        <orientation evidence="1">Periplasmic side</orientation>
    </subcellularLocation>
</comment>
<dbReference type="InterPro" id="IPR037682">
    <property type="entry name" value="TonB_C"/>
</dbReference>
<dbReference type="PANTHER" id="PTHR33446">
    <property type="entry name" value="PROTEIN TONB-RELATED"/>
    <property type="match status" value="1"/>
</dbReference>
<evidence type="ECO:0000256" key="3">
    <source>
        <dbReference type="ARBA" id="ARBA00022448"/>
    </source>
</evidence>
<keyword evidence="7" id="KW-0653">Protein transport</keyword>
<dbReference type="Gene3D" id="3.30.1150.10">
    <property type="match status" value="1"/>
</dbReference>
<keyword evidence="3" id="KW-0813">Transport</keyword>
<keyword evidence="4" id="KW-1003">Cell membrane</keyword>
<comment type="similarity">
    <text evidence="2">Belongs to the TonB family.</text>
</comment>
<feature type="compositionally biased region" description="Low complexity" evidence="10">
    <location>
        <begin position="57"/>
        <end position="69"/>
    </location>
</feature>
<accession>A0A7X5F2Y2</accession>
<keyword evidence="9" id="KW-0472">Membrane</keyword>
<evidence type="ECO:0000256" key="8">
    <source>
        <dbReference type="ARBA" id="ARBA00022989"/>
    </source>
</evidence>
<evidence type="ECO:0000259" key="11">
    <source>
        <dbReference type="PROSITE" id="PS52015"/>
    </source>
</evidence>
<dbReference type="SUPFAM" id="SSF74653">
    <property type="entry name" value="TolA/TonB C-terminal domain"/>
    <property type="match status" value="1"/>
</dbReference>
<evidence type="ECO:0000256" key="5">
    <source>
        <dbReference type="ARBA" id="ARBA00022519"/>
    </source>
</evidence>
<evidence type="ECO:0000313" key="13">
    <source>
        <dbReference type="Proteomes" id="UP000586722"/>
    </source>
</evidence>
<evidence type="ECO:0000256" key="2">
    <source>
        <dbReference type="ARBA" id="ARBA00006555"/>
    </source>
</evidence>
<protein>
    <submittedName>
        <fullName evidence="12">TonB family protein</fullName>
    </submittedName>
</protein>
<dbReference type="AlphaFoldDB" id="A0A7X5F2Y2"/>
<dbReference type="EMBL" id="JAABLQ010000001">
    <property type="protein sequence ID" value="NBN77830.1"/>
    <property type="molecule type" value="Genomic_DNA"/>
</dbReference>
<organism evidence="12 13">
    <name type="scientific">Pannonibacter tanglangensis</name>
    <dbReference type="NCBI Taxonomy" id="2750084"/>
    <lineage>
        <taxon>Bacteria</taxon>
        <taxon>Pseudomonadati</taxon>
        <taxon>Pseudomonadota</taxon>
        <taxon>Alphaproteobacteria</taxon>
        <taxon>Hyphomicrobiales</taxon>
        <taxon>Stappiaceae</taxon>
        <taxon>Pannonibacter</taxon>
    </lineage>
</organism>
<dbReference type="InterPro" id="IPR006260">
    <property type="entry name" value="TonB/TolA_C"/>
</dbReference>
<dbReference type="PROSITE" id="PS52015">
    <property type="entry name" value="TONB_CTD"/>
    <property type="match status" value="1"/>
</dbReference>
<dbReference type="Pfam" id="PF03544">
    <property type="entry name" value="TonB_C"/>
    <property type="match status" value="1"/>
</dbReference>
<keyword evidence="8" id="KW-1133">Transmembrane helix</keyword>
<keyword evidence="13" id="KW-1185">Reference proteome</keyword>
<gene>
    <name evidence="12" type="ORF">GWI72_06055</name>
</gene>
<evidence type="ECO:0000256" key="7">
    <source>
        <dbReference type="ARBA" id="ARBA00022927"/>
    </source>
</evidence>
<name>A0A7X5F2Y2_9HYPH</name>
<feature type="region of interest" description="Disordered" evidence="10">
    <location>
        <begin position="1"/>
        <end position="86"/>
    </location>
</feature>
<keyword evidence="6" id="KW-0812">Transmembrane</keyword>
<feature type="compositionally biased region" description="Polar residues" evidence="10">
    <location>
        <begin position="1"/>
        <end position="18"/>
    </location>
</feature>
<dbReference type="GO" id="GO:0055085">
    <property type="term" value="P:transmembrane transport"/>
    <property type="evidence" value="ECO:0007669"/>
    <property type="project" value="InterPro"/>
</dbReference>
<evidence type="ECO:0000313" key="12">
    <source>
        <dbReference type="EMBL" id="NBN77830.1"/>
    </source>
</evidence>
<dbReference type="GO" id="GO:0015031">
    <property type="term" value="P:protein transport"/>
    <property type="evidence" value="ECO:0007669"/>
    <property type="project" value="UniProtKB-KW"/>
</dbReference>
<dbReference type="NCBIfam" id="TIGR01352">
    <property type="entry name" value="tonB_Cterm"/>
    <property type="match status" value="1"/>
</dbReference>
<sequence>MQTPVQSSDQTPAATSAQPAEAVTARLAALPDPSASARPRPTQTKPATARPEKPKPATTRQQRTDAAQTPVTPSAAGGAGGQASATALAGGAGRIGTGEAEGNAEVSNYPGLVSRALRRALYYPPSAKRRRLTGETLVSFVVAKGGAASSIRVARSSGVPELDEAALETVRRAAPFPAIPAAARRDTWTFTIPIAFR</sequence>
<dbReference type="InterPro" id="IPR051045">
    <property type="entry name" value="TonB-dependent_transducer"/>
</dbReference>
<evidence type="ECO:0000256" key="9">
    <source>
        <dbReference type="ARBA" id="ARBA00023136"/>
    </source>
</evidence>
<evidence type="ECO:0000256" key="1">
    <source>
        <dbReference type="ARBA" id="ARBA00004383"/>
    </source>
</evidence>
<evidence type="ECO:0000256" key="6">
    <source>
        <dbReference type="ARBA" id="ARBA00022692"/>
    </source>
</evidence>
<dbReference type="GO" id="GO:0005886">
    <property type="term" value="C:plasma membrane"/>
    <property type="evidence" value="ECO:0007669"/>
    <property type="project" value="UniProtKB-SubCell"/>
</dbReference>
<keyword evidence="5" id="KW-0997">Cell inner membrane</keyword>
<comment type="caution">
    <text evidence="12">The sequence shown here is derived from an EMBL/GenBank/DDBJ whole genome shotgun (WGS) entry which is preliminary data.</text>
</comment>
<proteinExistence type="inferred from homology"/>
<reference evidence="13" key="1">
    <citation type="submission" date="2020-01" db="EMBL/GenBank/DDBJ databases">
        <authorList>
            <person name="Fang Y."/>
            <person name="Sun R."/>
            <person name="Nie L."/>
            <person name="He J."/>
            <person name="Hao L."/>
            <person name="Wang L."/>
            <person name="Su S."/>
            <person name="Lv E."/>
            <person name="Zhang Z."/>
            <person name="Xie R."/>
            <person name="Liu H."/>
        </authorList>
    </citation>
    <scope>NUCLEOTIDE SEQUENCE [LARGE SCALE GENOMIC DNA]</scope>
    <source>
        <strain evidence="13">XCT-53</strain>
    </source>
</reference>
<feature type="domain" description="TonB C-terminal" evidence="11">
    <location>
        <begin position="108"/>
        <end position="197"/>
    </location>
</feature>
<dbReference type="Proteomes" id="UP000586722">
    <property type="component" value="Unassembled WGS sequence"/>
</dbReference>